<keyword evidence="3" id="KW-1185">Reference proteome</keyword>
<reference evidence="2" key="2">
    <citation type="journal article" date="2022" name="Microbiol. Resour. Announc.">
        <title>Whole-Genome Sequence of Entomortierella parvispora E1425, a Mucoromycotan Fungus Associated with Burkholderiaceae-Related Endosymbiotic Bacteria.</title>
        <authorList>
            <person name="Herlambang A."/>
            <person name="Guo Y."/>
            <person name="Takashima Y."/>
            <person name="Narisawa K."/>
            <person name="Ohta H."/>
            <person name="Nishizawa T."/>
        </authorList>
    </citation>
    <scope>NUCLEOTIDE SEQUENCE</scope>
    <source>
        <strain evidence="2">E1425</strain>
    </source>
</reference>
<proteinExistence type="predicted"/>
<gene>
    <name evidence="2" type="ORF">EMPS_02492</name>
</gene>
<dbReference type="OrthoDB" id="10018191at2759"/>
<evidence type="ECO:0000313" key="3">
    <source>
        <dbReference type="Proteomes" id="UP000827284"/>
    </source>
</evidence>
<evidence type="ECO:0000256" key="1">
    <source>
        <dbReference type="SAM" id="MobiDB-lite"/>
    </source>
</evidence>
<organism evidence="2 3">
    <name type="scientific">Entomortierella parvispora</name>
    <dbReference type="NCBI Taxonomy" id="205924"/>
    <lineage>
        <taxon>Eukaryota</taxon>
        <taxon>Fungi</taxon>
        <taxon>Fungi incertae sedis</taxon>
        <taxon>Mucoromycota</taxon>
        <taxon>Mortierellomycotina</taxon>
        <taxon>Mortierellomycetes</taxon>
        <taxon>Mortierellales</taxon>
        <taxon>Mortierellaceae</taxon>
        <taxon>Entomortierella</taxon>
    </lineage>
</organism>
<dbReference type="Proteomes" id="UP000827284">
    <property type="component" value="Unassembled WGS sequence"/>
</dbReference>
<feature type="compositionally biased region" description="Polar residues" evidence="1">
    <location>
        <begin position="140"/>
        <end position="159"/>
    </location>
</feature>
<feature type="region of interest" description="Disordered" evidence="1">
    <location>
        <begin position="211"/>
        <end position="341"/>
    </location>
</feature>
<feature type="compositionally biased region" description="Basic and acidic residues" evidence="1">
    <location>
        <begin position="331"/>
        <end position="341"/>
    </location>
</feature>
<protein>
    <submittedName>
        <fullName evidence="2">Uncharacterized protein</fullName>
    </submittedName>
</protein>
<dbReference type="EMBL" id="BQFW01000003">
    <property type="protein sequence ID" value="GJJ70143.1"/>
    <property type="molecule type" value="Genomic_DNA"/>
</dbReference>
<evidence type="ECO:0000313" key="2">
    <source>
        <dbReference type="EMBL" id="GJJ70143.1"/>
    </source>
</evidence>
<feature type="region of interest" description="Disordered" evidence="1">
    <location>
        <begin position="1"/>
        <end position="163"/>
    </location>
</feature>
<feature type="compositionally biased region" description="Polar residues" evidence="1">
    <location>
        <begin position="299"/>
        <end position="311"/>
    </location>
</feature>
<name>A0A9P3H4Y6_9FUNG</name>
<feature type="compositionally biased region" description="Low complexity" evidence="1">
    <location>
        <begin position="45"/>
        <end position="66"/>
    </location>
</feature>
<dbReference type="AlphaFoldDB" id="A0A9P3H4Y6"/>
<feature type="compositionally biased region" description="Acidic residues" evidence="1">
    <location>
        <begin position="230"/>
        <end position="245"/>
    </location>
</feature>
<feature type="compositionally biased region" description="Basic and acidic residues" evidence="1">
    <location>
        <begin position="12"/>
        <end position="33"/>
    </location>
</feature>
<comment type="caution">
    <text evidence="2">The sequence shown here is derived from an EMBL/GenBank/DDBJ whole genome shotgun (WGS) entry which is preliminary data.</text>
</comment>
<accession>A0A9P3H4Y6</accession>
<sequence>MVQHTQTHTKGAKRESSAGIAKKIEIESRRRSEAGLIGGSGHGARAGSSSTAGSSKGSKNPKKSSNLAGAKKNRVHSLPTLKLESSTSPSSLSLSSGRVVKRPPSSRGHSPEPIRSNSKGNISGNGGTMRESGKIRKKSQSGTNNPSSDPRGSTSSTGGMSWYASKLHHKSSIDFGRLNHNSATGGLDAHLPPLRLGCHHQQQYEYSRDPMAASFGRPRHPLSPDRSSNSDDEEAEGDGEEDQEIDLSYRPTQQDNRRDRQPWGGMVDSSMDHLTLPPLRGGESGHLHQRNGRLPSFGHPSSGSRYRSHSLNFDYPSHLQHHQQHQQQHPSYHEQEHREAYAPKTRRLSLADLETPIQETKKVVHQSFIHGGDDAAVLEAAAAFEGGVDVSEDEIQALEAFGELWSQGRDVAQAN</sequence>
<feature type="compositionally biased region" description="Low complexity" evidence="1">
    <location>
        <begin position="77"/>
        <end position="96"/>
    </location>
</feature>
<reference evidence="2" key="1">
    <citation type="submission" date="2021-11" db="EMBL/GenBank/DDBJ databases">
        <authorList>
            <person name="Herlambang A."/>
            <person name="Guo Y."/>
            <person name="Takashima Y."/>
            <person name="Nishizawa T."/>
        </authorList>
    </citation>
    <scope>NUCLEOTIDE SEQUENCE</scope>
    <source>
        <strain evidence="2">E1425</strain>
    </source>
</reference>